<sequence>MPEPFDYDQLASEQQASEELRSLLSSDTALRLKLFKPVGSNHPIYCDVSTPHIRPMCPPPCAVWYLKVCIIYPTLVSEKQAGWFVKNTSGLR</sequence>
<dbReference type="Proteomes" id="UP000030764">
    <property type="component" value="Unassembled WGS sequence"/>
</dbReference>
<protein>
    <submittedName>
        <fullName evidence="1">Uncharacterized protein</fullName>
    </submittedName>
</protein>
<accession>A0A085LSZ4</accession>
<evidence type="ECO:0000313" key="2">
    <source>
        <dbReference type="Proteomes" id="UP000030764"/>
    </source>
</evidence>
<keyword evidence="2" id="KW-1185">Reference proteome</keyword>
<dbReference type="EMBL" id="KL363304">
    <property type="protein sequence ID" value="KFD48090.1"/>
    <property type="molecule type" value="Genomic_DNA"/>
</dbReference>
<reference evidence="1 2" key="1">
    <citation type="journal article" date="2014" name="Nat. Genet.">
        <title>Genome and transcriptome of the porcine whipworm Trichuris suis.</title>
        <authorList>
            <person name="Jex A.R."/>
            <person name="Nejsum P."/>
            <person name="Schwarz E.M."/>
            <person name="Hu L."/>
            <person name="Young N.D."/>
            <person name="Hall R.S."/>
            <person name="Korhonen P.K."/>
            <person name="Liao S."/>
            <person name="Thamsborg S."/>
            <person name="Xia J."/>
            <person name="Xu P."/>
            <person name="Wang S."/>
            <person name="Scheerlinck J.P."/>
            <person name="Hofmann A."/>
            <person name="Sternberg P.W."/>
            <person name="Wang J."/>
            <person name="Gasser R.B."/>
        </authorList>
    </citation>
    <scope>NUCLEOTIDE SEQUENCE [LARGE SCALE GENOMIC DNA]</scope>
    <source>
        <strain evidence="1">DCEP-RM93M</strain>
    </source>
</reference>
<gene>
    <name evidence="1" type="ORF">M513_11033</name>
</gene>
<name>A0A085LSZ4_9BILA</name>
<proteinExistence type="predicted"/>
<organism evidence="1 2">
    <name type="scientific">Trichuris suis</name>
    <name type="common">pig whipworm</name>
    <dbReference type="NCBI Taxonomy" id="68888"/>
    <lineage>
        <taxon>Eukaryota</taxon>
        <taxon>Metazoa</taxon>
        <taxon>Ecdysozoa</taxon>
        <taxon>Nematoda</taxon>
        <taxon>Enoplea</taxon>
        <taxon>Dorylaimia</taxon>
        <taxon>Trichinellida</taxon>
        <taxon>Trichuridae</taxon>
        <taxon>Trichuris</taxon>
    </lineage>
</organism>
<dbReference type="AlphaFoldDB" id="A0A085LSZ4"/>
<evidence type="ECO:0000313" key="1">
    <source>
        <dbReference type="EMBL" id="KFD48090.1"/>
    </source>
</evidence>